<dbReference type="PRINTS" id="PR00080">
    <property type="entry name" value="SDRFAMILY"/>
</dbReference>
<dbReference type="Gene3D" id="3.40.50.720">
    <property type="entry name" value="NAD(P)-binding Rossmann-like Domain"/>
    <property type="match status" value="1"/>
</dbReference>
<dbReference type="EMBL" id="JABWMH010000003">
    <property type="protein sequence ID" value="NVD28124.1"/>
    <property type="molecule type" value="Genomic_DNA"/>
</dbReference>
<feature type="chain" id="PRO_5046797039" evidence="2">
    <location>
        <begin position="28"/>
        <end position="328"/>
    </location>
</feature>
<dbReference type="Proteomes" id="UP000652427">
    <property type="component" value="Unassembled WGS sequence"/>
</dbReference>
<evidence type="ECO:0000256" key="1">
    <source>
        <dbReference type="RuleBase" id="RU000363"/>
    </source>
</evidence>
<proteinExistence type="inferred from homology"/>
<dbReference type="CDD" id="cd05374">
    <property type="entry name" value="17beta-HSD-like_SDR_c"/>
    <property type="match status" value="1"/>
</dbReference>
<dbReference type="PROSITE" id="PS00061">
    <property type="entry name" value="ADH_SHORT"/>
    <property type="match status" value="1"/>
</dbReference>
<evidence type="ECO:0000256" key="2">
    <source>
        <dbReference type="SAM" id="SignalP"/>
    </source>
</evidence>
<keyword evidence="2" id="KW-0732">Signal</keyword>
<dbReference type="Pfam" id="PF00106">
    <property type="entry name" value="adh_short"/>
    <property type="match status" value="1"/>
</dbReference>
<evidence type="ECO:0000313" key="3">
    <source>
        <dbReference type="EMBL" id="NVD28124.1"/>
    </source>
</evidence>
<dbReference type="SUPFAM" id="SSF51735">
    <property type="entry name" value="NAD(P)-binding Rossmann-fold domains"/>
    <property type="match status" value="1"/>
</dbReference>
<organism evidence="3 4">
    <name type="scientific">Parasphingorhabdus flavimaris</name>
    <dbReference type="NCBI Taxonomy" id="266812"/>
    <lineage>
        <taxon>Bacteria</taxon>
        <taxon>Pseudomonadati</taxon>
        <taxon>Pseudomonadota</taxon>
        <taxon>Alphaproteobacteria</taxon>
        <taxon>Sphingomonadales</taxon>
        <taxon>Sphingomonadaceae</taxon>
        <taxon>Parasphingorhabdus</taxon>
    </lineage>
</organism>
<comment type="caution">
    <text evidence="3">The sequence shown here is derived from an EMBL/GenBank/DDBJ whole genome shotgun (WGS) entry which is preliminary data.</text>
</comment>
<gene>
    <name evidence="3" type="ORF">HUO14_09430</name>
</gene>
<protein>
    <submittedName>
        <fullName evidence="3">SDR family oxidoreductase</fullName>
    </submittedName>
</protein>
<evidence type="ECO:0000313" key="4">
    <source>
        <dbReference type="Proteomes" id="UP000652427"/>
    </source>
</evidence>
<dbReference type="InterPro" id="IPR051911">
    <property type="entry name" value="SDR_oxidoreductase"/>
</dbReference>
<dbReference type="PANTHER" id="PTHR43976:SF9">
    <property type="entry name" value="OXIDOREDUCTASE"/>
    <property type="match status" value="1"/>
</dbReference>
<dbReference type="InterPro" id="IPR020904">
    <property type="entry name" value="Sc_DH/Rdtase_CS"/>
</dbReference>
<comment type="similarity">
    <text evidence="1">Belongs to the short-chain dehydrogenases/reductases (SDR) family.</text>
</comment>
<name>A0ABX2N352_9SPHN</name>
<accession>A0ABX2N352</accession>
<dbReference type="InterPro" id="IPR002347">
    <property type="entry name" value="SDR_fam"/>
</dbReference>
<dbReference type="PROSITE" id="PS51318">
    <property type="entry name" value="TAT"/>
    <property type="match status" value="1"/>
</dbReference>
<sequence length="328" mass="34136">MPSFNRRQLLAATAATGAALSAGPARAVAESKPDLTGKSILITGCSSGFGNLGAVLYAQLGAKVFATMRNLPRAEGTALAKTAKAGKLDITILELDVLSDESVETAVAEAERLSGGALDVVINNAGIGTGAPVELQDIETMQLLFNTNVMGYQRVARAALPKMRAKKSGLIVNVSSQLGRVMVPGMGLYSSTKFAVESMSEQMAYELVPHGVDVTIVQPGGFPTKIWDNGNKLTAPMLEKASDERKAAYPALVAGALRDGGGSSDPMDVPRAIARTIAMAPGTRPLRLPVHPGAKPQEAINTVSAQTQVAMLGNSPFGPWVKDVNGRS</sequence>
<dbReference type="InterPro" id="IPR006311">
    <property type="entry name" value="TAT_signal"/>
</dbReference>
<reference evidence="3 4" key="1">
    <citation type="submission" date="2020-06" db="EMBL/GenBank/DDBJ databases">
        <authorList>
            <person name="Kim S.-J."/>
            <person name="Park S.-J."/>
        </authorList>
    </citation>
    <scope>NUCLEOTIDE SEQUENCE [LARGE SCALE GENOMIC DNA]</scope>
    <source>
        <strain evidence="3 4">SW-151</strain>
    </source>
</reference>
<keyword evidence="4" id="KW-1185">Reference proteome</keyword>
<dbReference type="InterPro" id="IPR036291">
    <property type="entry name" value="NAD(P)-bd_dom_sf"/>
</dbReference>
<dbReference type="PRINTS" id="PR00081">
    <property type="entry name" value="GDHRDH"/>
</dbReference>
<dbReference type="PANTHER" id="PTHR43976">
    <property type="entry name" value="SHORT CHAIN DEHYDROGENASE"/>
    <property type="match status" value="1"/>
</dbReference>
<feature type="signal peptide" evidence="2">
    <location>
        <begin position="1"/>
        <end position="27"/>
    </location>
</feature>